<gene>
    <name evidence="2" type="ORF">SAMCFNEI73_pC1382</name>
</gene>
<organism evidence="2 3">
    <name type="scientific">Sinorhizobium americanum</name>
    <dbReference type="NCBI Taxonomy" id="194963"/>
    <lineage>
        <taxon>Bacteria</taxon>
        <taxon>Pseudomonadati</taxon>
        <taxon>Pseudomonadota</taxon>
        <taxon>Alphaproteobacteria</taxon>
        <taxon>Hyphomicrobiales</taxon>
        <taxon>Rhizobiaceae</taxon>
        <taxon>Sinorhizobium/Ensifer group</taxon>
        <taxon>Sinorhizobium</taxon>
    </lineage>
</organism>
<dbReference type="Proteomes" id="UP000182306">
    <property type="component" value="Plasmid C"/>
</dbReference>
<dbReference type="AlphaFoldDB" id="A0A1L3LYA3"/>
<keyword evidence="2" id="KW-0614">Plasmid</keyword>
<dbReference type="KEGG" id="same:SAMCFNEI73_pC1382"/>
<feature type="region of interest" description="Disordered" evidence="1">
    <location>
        <begin position="33"/>
        <end position="62"/>
    </location>
</feature>
<dbReference type="EMBL" id="CP013110">
    <property type="protein sequence ID" value="APG95087.1"/>
    <property type="molecule type" value="Genomic_DNA"/>
</dbReference>
<evidence type="ECO:0000256" key="1">
    <source>
        <dbReference type="SAM" id="MobiDB-lite"/>
    </source>
</evidence>
<feature type="compositionally biased region" description="Basic and acidic residues" evidence="1">
    <location>
        <begin position="33"/>
        <end position="42"/>
    </location>
</feature>
<keyword evidence="3" id="KW-1185">Reference proteome</keyword>
<evidence type="ECO:0000313" key="2">
    <source>
        <dbReference type="EMBL" id="APG95087.1"/>
    </source>
</evidence>
<protein>
    <submittedName>
        <fullName evidence="2">Uncharacterized protein</fullName>
    </submittedName>
</protein>
<evidence type="ECO:0000313" key="3">
    <source>
        <dbReference type="Proteomes" id="UP000182306"/>
    </source>
</evidence>
<sequence>MADMDINGAGLYFGFAGPACRDQVVATVHDTGHPHEMQKQPELEGGEIHGVTVPRDPNTRDV</sequence>
<accession>A0A1L3LYA3</accession>
<proteinExistence type="predicted"/>
<reference evidence="2 3" key="1">
    <citation type="submission" date="2015-10" db="EMBL/GenBank/DDBJ databases">
        <title>Genomic differences between typical nodule nitrogen-fixing rhizobial strains and those coming from bean seeds.</title>
        <authorList>
            <person name="Peralta H."/>
            <person name="Aguilar-Vera A."/>
            <person name="Diaz R."/>
            <person name="Mora Y."/>
            <person name="Martinez-Batallar G."/>
            <person name="Salazar E."/>
            <person name="Vargas-Lagunas C."/>
            <person name="Encarnacion S."/>
            <person name="Girard L."/>
            <person name="Mora J."/>
        </authorList>
    </citation>
    <scope>NUCLEOTIDE SEQUENCE [LARGE SCALE GENOMIC DNA]</scope>
    <source>
        <strain evidence="2 3">CFNEI 73</strain>
        <plasmid evidence="2 3">C</plasmid>
    </source>
</reference>
<geneLocation type="plasmid" evidence="2 3">
    <name>C</name>
</geneLocation>
<name>A0A1L3LYA3_9HYPH</name>